<reference evidence="3 6" key="2">
    <citation type="journal article" date="2019" name="Emerg. Microbes Infect.">
        <title>Comprehensive subspecies identification of 175 nontuberculous mycobacteria species based on 7547 genomic profiles.</title>
        <authorList>
            <person name="Matsumoto Y."/>
            <person name="Kinjo T."/>
            <person name="Motooka D."/>
            <person name="Nabeya D."/>
            <person name="Jung N."/>
            <person name="Uechi K."/>
            <person name="Horii T."/>
            <person name="Iida T."/>
            <person name="Fujita J."/>
            <person name="Nakamura S."/>
        </authorList>
    </citation>
    <scope>NUCLEOTIDE SEQUENCE [LARGE SCALE GENOMIC DNA]</scope>
    <source>
        <strain evidence="3 6">JCM 6377</strain>
    </source>
</reference>
<gene>
    <name evidence="4" type="ORF">CQY20_26425</name>
    <name evidence="3" type="ORF">MAGR_45770</name>
</gene>
<sequence length="140" mass="14202">MIKTAIVAMIAAGTLSVPLAGIAWAAPGSDSSEASDGIGQVGVPTKLGTFAGSGIKPKPELPPDTPTLNPSGAPTPPGKVFISEAAKAPGANTPDAMGQLESQIWSTYTLADGTVIPSDPDEWGQRYSGPSNQAVDAWMR</sequence>
<accession>A0A2A7MRW2</accession>
<dbReference type="Proteomes" id="UP000220914">
    <property type="component" value="Unassembled WGS sequence"/>
</dbReference>
<feature type="chain" id="PRO_5036036213" evidence="2">
    <location>
        <begin position="26"/>
        <end position="140"/>
    </location>
</feature>
<feature type="region of interest" description="Disordered" evidence="1">
    <location>
        <begin position="116"/>
        <end position="140"/>
    </location>
</feature>
<name>A0A2A7MRW2_MYCAG</name>
<feature type="signal peptide" evidence="2">
    <location>
        <begin position="1"/>
        <end position="25"/>
    </location>
</feature>
<evidence type="ECO:0000256" key="2">
    <source>
        <dbReference type="SAM" id="SignalP"/>
    </source>
</evidence>
<protein>
    <submittedName>
        <fullName evidence="4">Uncharacterized protein</fullName>
    </submittedName>
</protein>
<keyword evidence="5" id="KW-1185">Reference proteome</keyword>
<feature type="region of interest" description="Disordered" evidence="1">
    <location>
        <begin position="49"/>
        <end position="80"/>
    </location>
</feature>
<reference evidence="3" key="3">
    <citation type="submission" date="2020-02" db="EMBL/GenBank/DDBJ databases">
        <authorList>
            <person name="Matsumoto Y."/>
            <person name="Motooka D."/>
            <person name="Nakamura S."/>
        </authorList>
    </citation>
    <scope>NUCLEOTIDE SEQUENCE</scope>
    <source>
        <strain evidence="3">JCM 6377</strain>
    </source>
</reference>
<dbReference type="AlphaFoldDB" id="A0A2A7MRW2"/>
<evidence type="ECO:0000313" key="3">
    <source>
        <dbReference type="EMBL" id="GFG53136.1"/>
    </source>
</evidence>
<evidence type="ECO:0000313" key="4">
    <source>
        <dbReference type="EMBL" id="PEG34290.1"/>
    </source>
</evidence>
<organism evidence="4 5">
    <name type="scientific">Mycolicibacterium agri</name>
    <name type="common">Mycobacterium agri</name>
    <dbReference type="NCBI Taxonomy" id="36811"/>
    <lineage>
        <taxon>Bacteria</taxon>
        <taxon>Bacillati</taxon>
        <taxon>Actinomycetota</taxon>
        <taxon>Actinomycetes</taxon>
        <taxon>Mycobacteriales</taxon>
        <taxon>Mycobacteriaceae</taxon>
        <taxon>Mycolicibacterium</taxon>
    </lineage>
</organism>
<evidence type="ECO:0000313" key="6">
    <source>
        <dbReference type="Proteomes" id="UP000465302"/>
    </source>
</evidence>
<evidence type="ECO:0000256" key="1">
    <source>
        <dbReference type="SAM" id="MobiDB-lite"/>
    </source>
</evidence>
<dbReference type="RefSeq" id="WP_097943111.1">
    <property type="nucleotide sequence ID" value="NZ_BLKS01000001.1"/>
</dbReference>
<comment type="caution">
    <text evidence="4">The sequence shown here is derived from an EMBL/GenBank/DDBJ whole genome shotgun (WGS) entry which is preliminary data.</text>
</comment>
<keyword evidence="2" id="KW-0732">Signal</keyword>
<reference evidence="4 5" key="1">
    <citation type="submission" date="2017-10" db="EMBL/GenBank/DDBJ databases">
        <title>The new phylogeny of genus Mycobacterium.</title>
        <authorList>
            <person name="Tortoli E."/>
            <person name="Trovato A."/>
            <person name="Cirillo D.M."/>
        </authorList>
    </citation>
    <scope>NUCLEOTIDE SEQUENCE [LARGE SCALE GENOMIC DNA]</scope>
    <source>
        <strain evidence="4 5">CCUG37673</strain>
    </source>
</reference>
<proteinExistence type="predicted"/>
<dbReference type="EMBL" id="PDCP01000070">
    <property type="protein sequence ID" value="PEG34290.1"/>
    <property type="molecule type" value="Genomic_DNA"/>
</dbReference>
<dbReference type="Proteomes" id="UP000465302">
    <property type="component" value="Unassembled WGS sequence"/>
</dbReference>
<evidence type="ECO:0000313" key="5">
    <source>
        <dbReference type="Proteomes" id="UP000220914"/>
    </source>
</evidence>
<dbReference type="EMBL" id="BLKS01000001">
    <property type="protein sequence ID" value="GFG53136.1"/>
    <property type="molecule type" value="Genomic_DNA"/>
</dbReference>
<dbReference type="OrthoDB" id="9845629at2"/>